<keyword evidence="3" id="KW-1185">Reference proteome</keyword>
<accession>A0A822ZXW6</accession>
<gene>
    <name evidence="2" type="ORF">HUJ06_016695</name>
</gene>
<dbReference type="PANTHER" id="PTHR45642:SF95">
    <property type="entry name" value="GDSL-LIKE LIPASE_ACYLHYDROLASE FAMILY PROTEIN, EXPRESSED"/>
    <property type="match status" value="1"/>
</dbReference>
<dbReference type="PROSITE" id="PS01098">
    <property type="entry name" value="LIPASE_GDSL_SER"/>
    <property type="match status" value="1"/>
</dbReference>
<evidence type="ECO:0000256" key="1">
    <source>
        <dbReference type="ARBA" id="ARBA00008668"/>
    </source>
</evidence>
<comment type="similarity">
    <text evidence="1">Belongs to the 'GDSL' lipolytic enzyme family.</text>
</comment>
<comment type="caution">
    <text evidence="2">The sequence shown here is derived from an EMBL/GenBank/DDBJ whole genome shotgun (WGS) entry which is preliminary data.</text>
</comment>
<proteinExistence type="inferred from homology"/>
<protein>
    <recommendedName>
        <fullName evidence="4">GDSL esterase/lipase EXL3-like</fullName>
    </recommendedName>
</protein>
<organism evidence="2 3">
    <name type="scientific">Nelumbo nucifera</name>
    <name type="common">Sacred lotus</name>
    <dbReference type="NCBI Taxonomy" id="4432"/>
    <lineage>
        <taxon>Eukaryota</taxon>
        <taxon>Viridiplantae</taxon>
        <taxon>Streptophyta</taxon>
        <taxon>Embryophyta</taxon>
        <taxon>Tracheophyta</taxon>
        <taxon>Spermatophyta</taxon>
        <taxon>Magnoliopsida</taxon>
        <taxon>Proteales</taxon>
        <taxon>Nelumbonaceae</taxon>
        <taxon>Nelumbo</taxon>
    </lineage>
</organism>
<dbReference type="InterPro" id="IPR036514">
    <property type="entry name" value="SGNH_hydro_sf"/>
</dbReference>
<dbReference type="Proteomes" id="UP000607653">
    <property type="component" value="Unassembled WGS sequence"/>
</dbReference>
<dbReference type="InterPro" id="IPR008265">
    <property type="entry name" value="Lipase_GDSL_AS"/>
</dbReference>
<dbReference type="InterPro" id="IPR035669">
    <property type="entry name" value="SGNH_plant_lipase-like"/>
</dbReference>
<reference evidence="2 3" key="1">
    <citation type="journal article" date="2020" name="Mol. Biol. Evol.">
        <title>Distinct Expression and Methylation Patterns for Genes with Different Fates following a Single Whole-Genome Duplication in Flowering Plants.</title>
        <authorList>
            <person name="Shi T."/>
            <person name="Rahmani R.S."/>
            <person name="Gugger P.F."/>
            <person name="Wang M."/>
            <person name="Li H."/>
            <person name="Zhang Y."/>
            <person name="Li Z."/>
            <person name="Wang Q."/>
            <person name="Van de Peer Y."/>
            <person name="Marchal K."/>
            <person name="Chen J."/>
        </authorList>
    </citation>
    <scope>NUCLEOTIDE SEQUENCE [LARGE SCALE GENOMIC DNA]</scope>
    <source>
        <tissue evidence="2">Leaf</tissue>
    </source>
</reference>
<evidence type="ECO:0000313" key="2">
    <source>
        <dbReference type="EMBL" id="DAD46758.1"/>
    </source>
</evidence>
<evidence type="ECO:0000313" key="3">
    <source>
        <dbReference type="Proteomes" id="UP000607653"/>
    </source>
</evidence>
<dbReference type="Pfam" id="PF00657">
    <property type="entry name" value="Lipase_GDSL"/>
    <property type="match status" value="1"/>
</dbReference>
<dbReference type="PANTHER" id="PTHR45642">
    <property type="entry name" value="GDSL ESTERASE/LIPASE EXL3"/>
    <property type="match status" value="1"/>
</dbReference>
<evidence type="ECO:0008006" key="4">
    <source>
        <dbReference type="Google" id="ProtNLM"/>
    </source>
</evidence>
<dbReference type="InterPro" id="IPR001087">
    <property type="entry name" value="GDSL"/>
</dbReference>
<dbReference type="Gene3D" id="3.40.50.1110">
    <property type="entry name" value="SGNH hydrolase"/>
    <property type="match status" value="1"/>
</dbReference>
<dbReference type="GO" id="GO:0006629">
    <property type="term" value="P:lipid metabolic process"/>
    <property type="evidence" value="ECO:0007669"/>
    <property type="project" value="InterPro"/>
</dbReference>
<dbReference type="CDD" id="cd01837">
    <property type="entry name" value="SGNH_plant_lipase_like"/>
    <property type="match status" value="1"/>
</dbReference>
<sequence>MAQLVSSERAYVSSAALVTLLSIVTSLHLQMVQAGLVPPDKNETIPALLVFGDSIMDTGNNNYIVSLAKCNFPPYGRDFVGGIPTGRFRNGKVPSDFLAEESGVKELLPPYLDPDLQTQDLITGVNFASGGAGYDPLTSQIETAISLSKQLKLFKEYMGKLKEAVGEERTATILSESIYIMCVGSNDVTINYFFAPFRRPNYDVSAFTDLLLQFASTFLQELYGLGARRIGVFNIPPIGCVPSQRTLAGGKHKDCVDNLNQADEMFNAKLSSELISLTNKLSHSTLVYIDVYSSLLDIIQRPQDYGFEEVTRGCCGTGKIETTILCNVLNPFTCKDASKYLFWDSFHPTEAGYKALFTIFMKNYFRKFFQS</sequence>
<dbReference type="AlphaFoldDB" id="A0A822ZXW6"/>
<dbReference type="EMBL" id="DUZY01000008">
    <property type="protein sequence ID" value="DAD46758.1"/>
    <property type="molecule type" value="Genomic_DNA"/>
</dbReference>
<dbReference type="GO" id="GO:0016298">
    <property type="term" value="F:lipase activity"/>
    <property type="evidence" value="ECO:0007669"/>
    <property type="project" value="InterPro"/>
</dbReference>
<dbReference type="FunFam" id="3.40.50.1110:FF:000003">
    <property type="entry name" value="GDSL esterase/lipase APG"/>
    <property type="match status" value="1"/>
</dbReference>
<dbReference type="InterPro" id="IPR050592">
    <property type="entry name" value="GDSL_lipolytic_enzyme"/>
</dbReference>
<dbReference type="SUPFAM" id="SSF52266">
    <property type="entry name" value="SGNH hydrolase"/>
    <property type="match status" value="1"/>
</dbReference>
<name>A0A822ZXW6_NELNU</name>